<sequence>MTMRDLVRGRTWRGPALASTVLALGLAATGAGALALHSAENDHAAAVLRVRAGAAQAAVTAAVTRYTTTAQHLAEIAGGTTGPTTRTDVDASLARLSRGALPGAHDVRLIAPDANRSAVTGRPVDGSTPAGGHWTGPPPQAAAAMDVARDTGQLAVSAPHVLAHDHALASTRQQLSFVIAAPVQSADGRTFRGWVLFSLRGDDFLAEALSSGTHAAVTATLTDVSDPAGSVDVASWNTDTAPADPETTVLPVAFGQRQLTLTVRPGTPLIGETRRHLDTVVLTGGVLLGLALSVLVLLLVTAQERSAAAARLALAERRADADALRLARTALREREAELAGFSALATDKLQTPLTNVASYADLLIEEAGPQLDPASLGFLDHIGRSTERMLHVVDELLAYTTASEAPLRLEPVDLAGVAAEVVAAHVAVSPTLPSVDIGPLPVVTADAALLRQLLDHLVGNAVTYVRHGTAARVTISARQDANGWWRIDVADRGIGIPAEHHHRVFAPFYRTPAAEGYPGSGLGLATCRRIAGLHGGRVGVESNPGGGSVFWFTVFDGASDHQSGEHPVFLAHRA</sequence>
<evidence type="ECO:0000256" key="13">
    <source>
        <dbReference type="SAM" id="Phobius"/>
    </source>
</evidence>
<dbReference type="InterPro" id="IPR005467">
    <property type="entry name" value="His_kinase_dom"/>
</dbReference>
<feature type="signal peptide" evidence="14">
    <location>
        <begin position="1"/>
        <end position="33"/>
    </location>
</feature>
<evidence type="ECO:0000256" key="7">
    <source>
        <dbReference type="ARBA" id="ARBA00022777"/>
    </source>
</evidence>
<dbReference type="GO" id="GO:0007234">
    <property type="term" value="P:osmosensory signaling via phosphorelay pathway"/>
    <property type="evidence" value="ECO:0007669"/>
    <property type="project" value="TreeGrafter"/>
</dbReference>
<keyword evidence="14" id="KW-0732">Signal</keyword>
<name>A0AAE3ZKX7_9ACTN</name>
<dbReference type="PANTHER" id="PTHR42878:SF15">
    <property type="entry name" value="BACTERIOPHYTOCHROME"/>
    <property type="match status" value="1"/>
</dbReference>
<evidence type="ECO:0000256" key="6">
    <source>
        <dbReference type="ARBA" id="ARBA00022692"/>
    </source>
</evidence>
<keyword evidence="9" id="KW-0902">Two-component regulatory system</keyword>
<dbReference type="SMART" id="SM01079">
    <property type="entry name" value="CHASE"/>
    <property type="match status" value="1"/>
</dbReference>
<comment type="catalytic activity">
    <reaction evidence="1">
        <text>ATP + protein L-histidine = ADP + protein N-phospho-L-histidine.</text>
        <dbReference type="EC" id="2.7.13.3"/>
    </reaction>
</comment>
<evidence type="ECO:0000259" key="15">
    <source>
        <dbReference type="PROSITE" id="PS50109"/>
    </source>
</evidence>
<dbReference type="Pfam" id="PF00512">
    <property type="entry name" value="HisKA"/>
    <property type="match status" value="1"/>
</dbReference>
<dbReference type="InterPro" id="IPR004358">
    <property type="entry name" value="Sig_transdc_His_kin-like_C"/>
</dbReference>
<keyword evidence="17" id="KW-1185">Reference proteome</keyword>
<dbReference type="GO" id="GO:0030295">
    <property type="term" value="F:protein kinase activator activity"/>
    <property type="evidence" value="ECO:0007669"/>
    <property type="project" value="TreeGrafter"/>
</dbReference>
<keyword evidence="4" id="KW-0597">Phosphoprotein</keyword>
<keyword evidence="6 13" id="KW-0812">Transmembrane</keyword>
<dbReference type="InterPro" id="IPR006189">
    <property type="entry name" value="CHASE_dom"/>
</dbReference>
<dbReference type="CDD" id="cd00075">
    <property type="entry name" value="HATPase"/>
    <property type="match status" value="1"/>
</dbReference>
<gene>
    <name evidence="16" type="ORF">J2S44_001461</name>
</gene>
<dbReference type="Gene3D" id="1.10.287.130">
    <property type="match status" value="1"/>
</dbReference>
<dbReference type="InterPro" id="IPR042240">
    <property type="entry name" value="CHASE_sf"/>
</dbReference>
<dbReference type="Pfam" id="PF03924">
    <property type="entry name" value="CHASE"/>
    <property type="match status" value="1"/>
</dbReference>
<dbReference type="InterPro" id="IPR036097">
    <property type="entry name" value="HisK_dim/P_sf"/>
</dbReference>
<dbReference type="Pfam" id="PF02518">
    <property type="entry name" value="HATPase_c"/>
    <property type="match status" value="1"/>
</dbReference>
<dbReference type="SUPFAM" id="SSF55874">
    <property type="entry name" value="ATPase domain of HSP90 chaperone/DNA topoisomerase II/histidine kinase"/>
    <property type="match status" value="1"/>
</dbReference>
<keyword evidence="5" id="KW-0808">Transferase</keyword>
<accession>A0AAE3ZKX7</accession>
<dbReference type="AlphaFoldDB" id="A0AAE3ZKX7"/>
<dbReference type="PANTHER" id="PTHR42878">
    <property type="entry name" value="TWO-COMPONENT HISTIDINE KINASE"/>
    <property type="match status" value="1"/>
</dbReference>
<evidence type="ECO:0000256" key="9">
    <source>
        <dbReference type="ARBA" id="ARBA00023012"/>
    </source>
</evidence>
<keyword evidence="7 16" id="KW-0418">Kinase</keyword>
<evidence type="ECO:0000313" key="17">
    <source>
        <dbReference type="Proteomes" id="UP001183629"/>
    </source>
</evidence>
<evidence type="ECO:0000256" key="5">
    <source>
        <dbReference type="ARBA" id="ARBA00022679"/>
    </source>
</evidence>
<evidence type="ECO:0000256" key="10">
    <source>
        <dbReference type="ARBA" id="ARBA00023136"/>
    </source>
</evidence>
<evidence type="ECO:0000256" key="11">
    <source>
        <dbReference type="ARBA" id="ARBA00039401"/>
    </source>
</evidence>
<dbReference type="GO" id="GO:0005886">
    <property type="term" value="C:plasma membrane"/>
    <property type="evidence" value="ECO:0007669"/>
    <property type="project" value="UniProtKB-SubCell"/>
</dbReference>
<organism evidence="16 17">
    <name type="scientific">Catenuloplanes niger</name>
    <dbReference type="NCBI Taxonomy" id="587534"/>
    <lineage>
        <taxon>Bacteria</taxon>
        <taxon>Bacillati</taxon>
        <taxon>Actinomycetota</taxon>
        <taxon>Actinomycetes</taxon>
        <taxon>Micromonosporales</taxon>
        <taxon>Micromonosporaceae</taxon>
        <taxon>Catenuloplanes</taxon>
    </lineage>
</organism>
<dbReference type="InterPro" id="IPR003594">
    <property type="entry name" value="HATPase_dom"/>
</dbReference>
<dbReference type="SMART" id="SM00387">
    <property type="entry name" value="HATPase_c"/>
    <property type="match status" value="1"/>
</dbReference>
<dbReference type="EC" id="2.7.13.3" evidence="3"/>
<dbReference type="PRINTS" id="PR00344">
    <property type="entry name" value="BCTRLSENSOR"/>
</dbReference>
<dbReference type="PROSITE" id="PS50109">
    <property type="entry name" value="HIS_KIN"/>
    <property type="match status" value="1"/>
</dbReference>
<protein>
    <recommendedName>
        <fullName evidence="11">Sensor-like histidine kinase SenX3</fullName>
        <ecNumber evidence="3">2.7.13.3</ecNumber>
    </recommendedName>
</protein>
<dbReference type="GO" id="GO:0000155">
    <property type="term" value="F:phosphorelay sensor kinase activity"/>
    <property type="evidence" value="ECO:0007669"/>
    <property type="project" value="InterPro"/>
</dbReference>
<dbReference type="InterPro" id="IPR050351">
    <property type="entry name" value="BphY/WalK/GraS-like"/>
</dbReference>
<dbReference type="GO" id="GO:0000156">
    <property type="term" value="F:phosphorelay response regulator activity"/>
    <property type="evidence" value="ECO:0007669"/>
    <property type="project" value="TreeGrafter"/>
</dbReference>
<dbReference type="Proteomes" id="UP001183629">
    <property type="component" value="Unassembled WGS sequence"/>
</dbReference>
<dbReference type="EMBL" id="JAVDYC010000001">
    <property type="protein sequence ID" value="MDR7321211.1"/>
    <property type="molecule type" value="Genomic_DNA"/>
</dbReference>
<evidence type="ECO:0000256" key="14">
    <source>
        <dbReference type="SAM" id="SignalP"/>
    </source>
</evidence>
<feature type="transmembrane region" description="Helical" evidence="13">
    <location>
        <begin position="280"/>
        <end position="302"/>
    </location>
</feature>
<feature type="domain" description="Histidine kinase" evidence="15">
    <location>
        <begin position="344"/>
        <end position="558"/>
    </location>
</feature>
<evidence type="ECO:0000256" key="8">
    <source>
        <dbReference type="ARBA" id="ARBA00022989"/>
    </source>
</evidence>
<reference evidence="16 17" key="1">
    <citation type="submission" date="2023-07" db="EMBL/GenBank/DDBJ databases">
        <title>Sequencing the genomes of 1000 actinobacteria strains.</title>
        <authorList>
            <person name="Klenk H.-P."/>
        </authorList>
    </citation>
    <scope>NUCLEOTIDE SEQUENCE [LARGE SCALE GENOMIC DNA]</scope>
    <source>
        <strain evidence="16 17">DSM 44711</strain>
    </source>
</reference>
<keyword evidence="8 13" id="KW-1133">Transmembrane helix</keyword>
<dbReference type="Gene3D" id="3.30.450.350">
    <property type="entry name" value="CHASE domain"/>
    <property type="match status" value="1"/>
</dbReference>
<dbReference type="SUPFAM" id="SSF47384">
    <property type="entry name" value="Homodimeric domain of signal transducing histidine kinase"/>
    <property type="match status" value="1"/>
</dbReference>
<evidence type="ECO:0000256" key="2">
    <source>
        <dbReference type="ARBA" id="ARBA00004236"/>
    </source>
</evidence>
<keyword evidence="10 13" id="KW-0472">Membrane</keyword>
<evidence type="ECO:0000313" key="16">
    <source>
        <dbReference type="EMBL" id="MDR7321211.1"/>
    </source>
</evidence>
<feature type="region of interest" description="Disordered" evidence="12">
    <location>
        <begin position="117"/>
        <end position="141"/>
    </location>
</feature>
<evidence type="ECO:0000256" key="3">
    <source>
        <dbReference type="ARBA" id="ARBA00012438"/>
    </source>
</evidence>
<feature type="chain" id="PRO_5042206126" description="Sensor-like histidine kinase SenX3" evidence="14">
    <location>
        <begin position="34"/>
        <end position="574"/>
    </location>
</feature>
<dbReference type="Gene3D" id="3.30.565.10">
    <property type="entry name" value="Histidine kinase-like ATPase, C-terminal domain"/>
    <property type="match status" value="1"/>
</dbReference>
<dbReference type="InterPro" id="IPR036890">
    <property type="entry name" value="HATPase_C_sf"/>
</dbReference>
<evidence type="ECO:0000256" key="12">
    <source>
        <dbReference type="SAM" id="MobiDB-lite"/>
    </source>
</evidence>
<evidence type="ECO:0000256" key="4">
    <source>
        <dbReference type="ARBA" id="ARBA00022553"/>
    </source>
</evidence>
<evidence type="ECO:0000256" key="1">
    <source>
        <dbReference type="ARBA" id="ARBA00000085"/>
    </source>
</evidence>
<dbReference type="InterPro" id="IPR003661">
    <property type="entry name" value="HisK_dim/P_dom"/>
</dbReference>
<comment type="subcellular location">
    <subcellularLocation>
        <location evidence="2">Cell membrane</location>
    </subcellularLocation>
</comment>
<comment type="caution">
    <text evidence="16">The sequence shown here is derived from an EMBL/GenBank/DDBJ whole genome shotgun (WGS) entry which is preliminary data.</text>
</comment>
<dbReference type="SMART" id="SM00388">
    <property type="entry name" value="HisKA"/>
    <property type="match status" value="1"/>
</dbReference>
<proteinExistence type="predicted"/>